<reference evidence="1" key="2">
    <citation type="journal article" date="2015" name="Data Brief">
        <title>Shoot transcriptome of the giant reed, Arundo donax.</title>
        <authorList>
            <person name="Barrero R.A."/>
            <person name="Guerrero F.D."/>
            <person name="Moolhuijzen P."/>
            <person name="Goolsby J.A."/>
            <person name="Tidwell J."/>
            <person name="Bellgard S.E."/>
            <person name="Bellgard M.I."/>
        </authorList>
    </citation>
    <scope>NUCLEOTIDE SEQUENCE</scope>
    <source>
        <tissue evidence="1">Shoot tissue taken approximately 20 cm above the soil surface</tissue>
    </source>
</reference>
<proteinExistence type="predicted"/>
<name>A0A0A8YXJ8_ARUDO</name>
<dbReference type="EMBL" id="GBRH01268690">
    <property type="protein sequence ID" value="JAD29205.1"/>
    <property type="molecule type" value="Transcribed_RNA"/>
</dbReference>
<reference evidence="1" key="1">
    <citation type="submission" date="2014-09" db="EMBL/GenBank/DDBJ databases">
        <authorList>
            <person name="Magalhaes I.L.F."/>
            <person name="Oliveira U."/>
            <person name="Santos F.R."/>
            <person name="Vidigal T.H.D.A."/>
            <person name="Brescovit A.D."/>
            <person name="Santos A.J."/>
        </authorList>
    </citation>
    <scope>NUCLEOTIDE SEQUENCE</scope>
    <source>
        <tissue evidence="1">Shoot tissue taken approximately 20 cm above the soil surface</tissue>
    </source>
</reference>
<organism evidence="1">
    <name type="scientific">Arundo donax</name>
    <name type="common">Giant reed</name>
    <name type="synonym">Donax arundinaceus</name>
    <dbReference type="NCBI Taxonomy" id="35708"/>
    <lineage>
        <taxon>Eukaryota</taxon>
        <taxon>Viridiplantae</taxon>
        <taxon>Streptophyta</taxon>
        <taxon>Embryophyta</taxon>
        <taxon>Tracheophyta</taxon>
        <taxon>Spermatophyta</taxon>
        <taxon>Magnoliopsida</taxon>
        <taxon>Liliopsida</taxon>
        <taxon>Poales</taxon>
        <taxon>Poaceae</taxon>
        <taxon>PACMAD clade</taxon>
        <taxon>Arundinoideae</taxon>
        <taxon>Arundineae</taxon>
        <taxon>Arundo</taxon>
    </lineage>
</organism>
<protein>
    <submittedName>
        <fullName evidence="1">Uncharacterized protein</fullName>
    </submittedName>
</protein>
<accession>A0A0A8YXJ8</accession>
<evidence type="ECO:0000313" key="1">
    <source>
        <dbReference type="EMBL" id="JAD29205.1"/>
    </source>
</evidence>
<sequence length="79" mass="9591">MQHDYNYQLVQYFTVISMKKDISILDYKLKQARLEEQAMDHYLSFFLKLFHPMQTTCWNMPRHLTAGSELIYPVCFDHQ</sequence>
<dbReference type="AlphaFoldDB" id="A0A0A8YXJ8"/>